<dbReference type="Gene3D" id="3.30.160.870">
    <property type="match status" value="1"/>
</dbReference>
<protein>
    <submittedName>
        <fullName evidence="2">Ferric iron reductase</fullName>
    </submittedName>
</protein>
<reference evidence="2" key="1">
    <citation type="submission" date="2019-09" db="EMBL/GenBank/DDBJ databases">
        <title>Draft genome sequences of 48 bacterial type strains from the CCUG.</title>
        <authorList>
            <person name="Tunovic T."/>
            <person name="Pineiro-Iglesias B."/>
            <person name="Unosson C."/>
            <person name="Inganas E."/>
            <person name="Ohlen M."/>
            <person name="Cardew S."/>
            <person name="Jensie-Markopoulos S."/>
            <person name="Salva-Serra F."/>
            <person name="Jaen-Luchoro D."/>
            <person name="Karlsson R."/>
            <person name="Svensson-Stadler L."/>
            <person name="Chun J."/>
            <person name="Moore E."/>
        </authorList>
    </citation>
    <scope>NUCLEOTIDE SEQUENCE</scope>
    <source>
        <strain evidence="2">CCUG 49675</strain>
    </source>
</reference>
<evidence type="ECO:0000259" key="1">
    <source>
        <dbReference type="Pfam" id="PF06276"/>
    </source>
</evidence>
<evidence type="ECO:0000313" key="2">
    <source>
        <dbReference type="EMBL" id="KAB0482774.1"/>
    </source>
</evidence>
<dbReference type="GO" id="GO:0003824">
    <property type="term" value="F:catalytic activity"/>
    <property type="evidence" value="ECO:0007669"/>
    <property type="project" value="UniProtKB-ARBA"/>
</dbReference>
<feature type="non-terminal residue" evidence="2">
    <location>
        <position position="1"/>
    </location>
</feature>
<gene>
    <name evidence="2" type="ORF">F7R09_30250</name>
</gene>
<feature type="domain" description="Aerobactin siderophore biosynthesis IucA/IucC-like C-terminal" evidence="1">
    <location>
        <begin position="1"/>
        <end position="70"/>
    </location>
</feature>
<dbReference type="RefSeq" id="WP_151098707.1">
    <property type="nucleotide sequence ID" value="NZ_VZPU01000086.1"/>
</dbReference>
<sequence>FVNNISEAILALTWKRPTLATKMWDIVHDELKTIRTELRRPTPELDALLNGGPIHCKTNFKVRLAAEADRKAGYVELQSPWEKSYV</sequence>
<dbReference type="OrthoDB" id="495728at2"/>
<dbReference type="Gene3D" id="1.10.340.60">
    <property type="entry name" value="AcsD, palm domain, helix bundle"/>
    <property type="match status" value="1"/>
</dbReference>
<dbReference type="InterPro" id="IPR043045">
    <property type="entry name" value="PvsD/AcsD-like_palm_helix"/>
</dbReference>
<dbReference type="AlphaFoldDB" id="A0A643CYX7"/>
<accession>A0A643CYX7</accession>
<name>A0A643CYX7_PSEVA</name>
<dbReference type="InterPro" id="IPR022770">
    <property type="entry name" value="IucA/IucC-like_C"/>
</dbReference>
<proteinExistence type="predicted"/>
<dbReference type="Pfam" id="PF06276">
    <property type="entry name" value="FhuF"/>
    <property type="match status" value="1"/>
</dbReference>
<dbReference type="EMBL" id="VZPU01000086">
    <property type="protein sequence ID" value="KAB0482774.1"/>
    <property type="molecule type" value="Genomic_DNA"/>
</dbReference>
<organism evidence="2">
    <name type="scientific">Pseudomonas vancouverensis</name>
    <dbReference type="NCBI Taxonomy" id="95300"/>
    <lineage>
        <taxon>Bacteria</taxon>
        <taxon>Pseudomonadati</taxon>
        <taxon>Pseudomonadota</taxon>
        <taxon>Gammaproteobacteria</taxon>
        <taxon>Pseudomonadales</taxon>
        <taxon>Pseudomonadaceae</taxon>
        <taxon>Pseudomonas</taxon>
    </lineage>
</organism>
<comment type="caution">
    <text evidence="2">The sequence shown here is derived from an EMBL/GenBank/DDBJ whole genome shotgun (WGS) entry which is preliminary data.</text>
</comment>